<feature type="region of interest" description="Disordered" evidence="2">
    <location>
        <begin position="1"/>
        <end position="24"/>
    </location>
</feature>
<feature type="region of interest" description="Disordered" evidence="2">
    <location>
        <begin position="300"/>
        <end position="326"/>
    </location>
</feature>
<keyword evidence="5" id="KW-1185">Reference proteome</keyword>
<dbReference type="Proteomes" id="UP000674318">
    <property type="component" value="Unassembled WGS sequence"/>
</dbReference>
<feature type="region of interest" description="Disordered" evidence="2">
    <location>
        <begin position="513"/>
        <end position="535"/>
    </location>
</feature>
<sequence length="680" mass="73026">MHHFTPGANSSALPPPPPQRQQPQVVLPCVPHFGHPQKSTSIGLGNQAMQDAFLWRLNPEDYHQWSDTHGGSANAGTPATAAVQLWSTLSHFYSTLPTPDAQLLESSGVHSCDSVIQHPSQQPYRRLCTMPVQSCEHSGGITTTAANPSQPLQPQRQPPLPASILGGEPLLVYFDGTSYSPFTLKEAGPTSQPTDVNQQQYYHTSHRSVSNPSKTGGTRHAPSVPASLPQHPLQKPSLSSNAWASATTAPTVWASAFTSSSARSPRTTTSTGHSRQICRDAVSSPRDVVSAPALLGDALSVSNPMPMTHSAVPQSSRTGKPGSGTAQPIAHAIVMRHSSMNRSTTSTTQPPTAMVHTSLHGVTDANAPSFPGTAYFFEAAQGESSLGINSEHSSSSPLTVSSRQPPPLEEYRLQSAEERQQQQQQRVYPRIIAHNGPLKHFFTPITAPGTTAQSSSSLMSCVASLTSFNSSAAGVVRSRELQQTSIANSSSYSDLDIWHQQPPMISTALPAVHARTTTQPSTSSQPQSQERGIARRNRDKAVLFVGQLSYEATEADVSQVFSCYGKPLSVMVLKDKGKSAKKGGAAVHRKQPKNSKHVVGSSAFVTYPTTLEADLAIMSLHNRFCMDNRDKPVQVSYCQKTDIISDFGYRHALQLHSENPANPIPTITPTPSVVYAIKFA</sequence>
<dbReference type="SMART" id="SM00360">
    <property type="entry name" value="RRM"/>
    <property type="match status" value="1"/>
</dbReference>
<gene>
    <name evidence="4" type="ORF">JKF63_02168</name>
</gene>
<dbReference type="InterPro" id="IPR000504">
    <property type="entry name" value="RRM_dom"/>
</dbReference>
<dbReference type="Gene3D" id="3.30.70.330">
    <property type="match status" value="1"/>
</dbReference>
<protein>
    <recommendedName>
        <fullName evidence="3">RRM domain-containing protein</fullName>
    </recommendedName>
</protein>
<evidence type="ECO:0000259" key="3">
    <source>
        <dbReference type="PROSITE" id="PS50102"/>
    </source>
</evidence>
<dbReference type="RefSeq" id="XP_067754367.1">
    <property type="nucleotide sequence ID" value="XM_067898210.1"/>
</dbReference>
<feature type="compositionally biased region" description="Polar residues" evidence="2">
    <location>
        <begin position="189"/>
        <end position="216"/>
    </location>
</feature>
<feature type="compositionally biased region" description="Polar residues" evidence="2">
    <location>
        <begin position="386"/>
        <end position="403"/>
    </location>
</feature>
<feature type="region of interest" description="Disordered" evidence="2">
    <location>
        <begin position="257"/>
        <end position="283"/>
    </location>
</feature>
<feature type="domain" description="RRM" evidence="3">
    <location>
        <begin position="541"/>
        <end position="640"/>
    </location>
</feature>
<keyword evidence="1" id="KW-0694">RNA-binding</keyword>
<dbReference type="Pfam" id="PF00076">
    <property type="entry name" value="RRM_1"/>
    <property type="match status" value="1"/>
</dbReference>
<name>A0A836IGV6_9TRYP</name>
<dbReference type="PROSITE" id="PS50102">
    <property type="entry name" value="RRM"/>
    <property type="match status" value="1"/>
</dbReference>
<feature type="region of interest" description="Disordered" evidence="2">
    <location>
        <begin position="184"/>
        <end position="242"/>
    </location>
</feature>
<evidence type="ECO:0000313" key="4">
    <source>
        <dbReference type="EMBL" id="KAG5495115.1"/>
    </source>
</evidence>
<dbReference type="KEGG" id="phet:94288287"/>
<feature type="compositionally biased region" description="Low complexity" evidence="2">
    <location>
        <begin position="257"/>
        <end position="271"/>
    </location>
</feature>
<dbReference type="EMBL" id="JAFJZO010000033">
    <property type="protein sequence ID" value="KAG5495115.1"/>
    <property type="molecule type" value="Genomic_DNA"/>
</dbReference>
<dbReference type="InterPro" id="IPR012677">
    <property type="entry name" value="Nucleotide-bd_a/b_plait_sf"/>
</dbReference>
<feature type="region of interest" description="Disordered" evidence="2">
    <location>
        <begin position="137"/>
        <end position="164"/>
    </location>
</feature>
<evidence type="ECO:0000256" key="1">
    <source>
        <dbReference type="PROSITE-ProRule" id="PRU00176"/>
    </source>
</evidence>
<proteinExistence type="predicted"/>
<evidence type="ECO:0000313" key="5">
    <source>
        <dbReference type="Proteomes" id="UP000674318"/>
    </source>
</evidence>
<feature type="compositionally biased region" description="Polar residues" evidence="2">
    <location>
        <begin position="137"/>
        <end position="147"/>
    </location>
</feature>
<dbReference type="AlphaFoldDB" id="A0A836IGV6"/>
<dbReference type="GeneID" id="94288287"/>
<accession>A0A836IGV6</accession>
<evidence type="ECO:0000256" key="2">
    <source>
        <dbReference type="SAM" id="MobiDB-lite"/>
    </source>
</evidence>
<dbReference type="GO" id="GO:0003723">
    <property type="term" value="F:RNA binding"/>
    <property type="evidence" value="ECO:0007669"/>
    <property type="project" value="UniProtKB-UniRule"/>
</dbReference>
<dbReference type="SUPFAM" id="SSF54928">
    <property type="entry name" value="RNA-binding domain, RBD"/>
    <property type="match status" value="1"/>
</dbReference>
<dbReference type="OrthoDB" id="267048at2759"/>
<organism evidence="4 5">
    <name type="scientific">Porcisia hertigi</name>
    <dbReference type="NCBI Taxonomy" id="2761500"/>
    <lineage>
        <taxon>Eukaryota</taxon>
        <taxon>Discoba</taxon>
        <taxon>Euglenozoa</taxon>
        <taxon>Kinetoplastea</taxon>
        <taxon>Metakinetoplastina</taxon>
        <taxon>Trypanosomatida</taxon>
        <taxon>Trypanosomatidae</taxon>
        <taxon>Leishmaniinae</taxon>
        <taxon>Porcisia</taxon>
    </lineage>
</organism>
<reference evidence="4 5" key="1">
    <citation type="submission" date="2021-02" db="EMBL/GenBank/DDBJ databases">
        <title>Porcisia hertigi Genome sequencing and assembly.</title>
        <authorList>
            <person name="Almutairi H."/>
            <person name="Gatherer D."/>
        </authorList>
    </citation>
    <scope>NUCLEOTIDE SEQUENCE [LARGE SCALE GENOMIC DNA]</scope>
    <source>
        <strain evidence="4 5">C119</strain>
    </source>
</reference>
<feature type="compositionally biased region" description="Low complexity" evidence="2">
    <location>
        <begin position="516"/>
        <end position="529"/>
    </location>
</feature>
<dbReference type="InterPro" id="IPR035979">
    <property type="entry name" value="RBD_domain_sf"/>
</dbReference>
<comment type="caution">
    <text evidence="4">The sequence shown here is derived from an EMBL/GenBank/DDBJ whole genome shotgun (WGS) entry which is preliminary data.</text>
</comment>
<feature type="region of interest" description="Disordered" evidence="2">
    <location>
        <begin position="386"/>
        <end position="406"/>
    </location>
</feature>
<feature type="compositionally biased region" description="Polar residues" evidence="2">
    <location>
        <begin position="300"/>
        <end position="318"/>
    </location>
</feature>